<comment type="caution">
    <text evidence="2">The sequence shown here is derived from an EMBL/GenBank/DDBJ whole genome shotgun (WGS) entry which is preliminary data.</text>
</comment>
<sequence>DGRRPDAAPGSTVARIAGEPAGDAHRPAGMASSSLAVATTEAGGEYLATSAGSALYYVEGDTDGSTCTGDCTRAWPPMLVEDTMPSASAGLQAGMIGTIPRGDGGRQVSYNGHPLYRYAGDTGAGATTGNGVQDQWGQWRLIGPDGAPVAGE</sequence>
<dbReference type="Pfam" id="PF03640">
    <property type="entry name" value="Lipoprotein_15"/>
    <property type="match status" value="2"/>
</dbReference>
<dbReference type="EMBL" id="AVBH01000108">
    <property type="protein sequence ID" value="KGO98236.1"/>
    <property type="molecule type" value="Genomic_DNA"/>
</dbReference>
<keyword evidence="3" id="KW-1185">Reference proteome</keyword>
<evidence type="ECO:0000313" key="3">
    <source>
        <dbReference type="Proteomes" id="UP000030003"/>
    </source>
</evidence>
<dbReference type="RefSeq" id="WP_052106816.1">
    <property type="nucleotide sequence ID" value="NZ_AVBH01000108.1"/>
</dbReference>
<dbReference type="PANTHER" id="PTHR39335:SF1">
    <property type="entry name" value="BLL4220 PROTEIN"/>
    <property type="match status" value="1"/>
</dbReference>
<dbReference type="OrthoDB" id="9800666at2"/>
<accession>A0A0A0MAI8</accession>
<feature type="region of interest" description="Disordered" evidence="1">
    <location>
        <begin position="1"/>
        <end position="29"/>
    </location>
</feature>
<dbReference type="PANTHER" id="PTHR39335">
    <property type="entry name" value="BLL4220 PROTEIN"/>
    <property type="match status" value="1"/>
</dbReference>
<evidence type="ECO:0008006" key="4">
    <source>
        <dbReference type="Google" id="ProtNLM"/>
    </source>
</evidence>
<proteinExistence type="predicted"/>
<organism evidence="2 3">
    <name type="scientific">Lysobacter defluvii IMMIB APB-9 = DSM 18482</name>
    <dbReference type="NCBI Taxonomy" id="1385515"/>
    <lineage>
        <taxon>Bacteria</taxon>
        <taxon>Pseudomonadati</taxon>
        <taxon>Pseudomonadota</taxon>
        <taxon>Gammaproteobacteria</taxon>
        <taxon>Lysobacterales</taxon>
        <taxon>Lysobacteraceae</taxon>
        <taxon>Novilysobacter</taxon>
    </lineage>
</organism>
<feature type="non-terminal residue" evidence="2">
    <location>
        <position position="1"/>
    </location>
</feature>
<evidence type="ECO:0000256" key="1">
    <source>
        <dbReference type="SAM" id="MobiDB-lite"/>
    </source>
</evidence>
<dbReference type="AlphaFoldDB" id="A0A0A0MAI8"/>
<dbReference type="Proteomes" id="UP000030003">
    <property type="component" value="Unassembled WGS sequence"/>
</dbReference>
<evidence type="ECO:0000313" key="2">
    <source>
        <dbReference type="EMBL" id="KGO98236.1"/>
    </source>
</evidence>
<dbReference type="InterPro" id="IPR005297">
    <property type="entry name" value="Lipoprotein_repeat"/>
</dbReference>
<dbReference type="eggNOG" id="COG4315">
    <property type="taxonomic scope" value="Bacteria"/>
</dbReference>
<gene>
    <name evidence="2" type="ORF">N791_12365</name>
</gene>
<dbReference type="GO" id="GO:0043448">
    <property type="term" value="P:alkane catabolic process"/>
    <property type="evidence" value="ECO:0007669"/>
    <property type="project" value="TreeGrafter"/>
</dbReference>
<protein>
    <recommendedName>
        <fullName evidence="4">Lipoprotein</fullName>
    </recommendedName>
</protein>
<reference evidence="2 3" key="1">
    <citation type="submission" date="2013-08" db="EMBL/GenBank/DDBJ databases">
        <title>Genomic analysis of Lysobacter defluvii.</title>
        <authorList>
            <person name="Wang Q."/>
            <person name="Wang G."/>
        </authorList>
    </citation>
    <scope>NUCLEOTIDE SEQUENCE [LARGE SCALE GENOMIC DNA]</scope>
    <source>
        <strain evidence="2 3">IMMIB APB-9</strain>
    </source>
</reference>
<name>A0A0A0MAI8_9GAMM</name>